<dbReference type="Pfam" id="PF13855">
    <property type="entry name" value="LRR_8"/>
    <property type="match status" value="4"/>
</dbReference>
<keyword evidence="1" id="KW-0433">Leucine-rich repeat</keyword>
<proteinExistence type="predicted"/>
<name>A0A6P4Y1H1_BRABE</name>
<dbReference type="SUPFAM" id="SSF50494">
    <property type="entry name" value="Trypsin-like serine proteases"/>
    <property type="match status" value="1"/>
</dbReference>
<dbReference type="PANTHER" id="PTHR45617:SF165">
    <property type="entry name" value="COMMON DPR-INTERACTING PROTEIN-RELATED"/>
    <property type="match status" value="1"/>
</dbReference>
<protein>
    <submittedName>
        <fullName evidence="7">Insulin-like growth factor-binding protein complex acid labile subunit</fullName>
    </submittedName>
</protein>
<feature type="signal peptide" evidence="4">
    <location>
        <begin position="1"/>
        <end position="18"/>
    </location>
</feature>
<dbReference type="GO" id="GO:0006508">
    <property type="term" value="P:proteolysis"/>
    <property type="evidence" value="ECO:0007669"/>
    <property type="project" value="InterPro"/>
</dbReference>
<dbReference type="InterPro" id="IPR000483">
    <property type="entry name" value="Cys-rich_flank_reg_C"/>
</dbReference>
<dbReference type="SMART" id="SM00020">
    <property type="entry name" value="Tryp_SPc"/>
    <property type="match status" value="1"/>
</dbReference>
<dbReference type="Gene3D" id="3.80.10.10">
    <property type="entry name" value="Ribonuclease Inhibitor"/>
    <property type="match status" value="5"/>
</dbReference>
<reference evidence="7" key="1">
    <citation type="submission" date="2025-08" db="UniProtKB">
        <authorList>
            <consortium name="RefSeq"/>
        </authorList>
    </citation>
    <scope>IDENTIFICATION</scope>
    <source>
        <tissue evidence="7">Gonad</tissue>
    </source>
</reference>
<dbReference type="InterPro" id="IPR009003">
    <property type="entry name" value="Peptidase_S1_PA"/>
</dbReference>
<dbReference type="AlphaFoldDB" id="A0A6P4Y1H1"/>
<dbReference type="InterPro" id="IPR003591">
    <property type="entry name" value="Leu-rich_rpt_typical-subtyp"/>
</dbReference>
<dbReference type="KEGG" id="bbel:109465463"/>
<dbReference type="SUPFAM" id="SSF52047">
    <property type="entry name" value="RNI-like"/>
    <property type="match status" value="1"/>
</dbReference>
<dbReference type="PANTHER" id="PTHR45617">
    <property type="entry name" value="LEUCINE RICH REPEAT FAMILY PROTEIN"/>
    <property type="match status" value="1"/>
</dbReference>
<feature type="chain" id="PRO_5027836364" evidence="4">
    <location>
        <begin position="19"/>
        <end position="920"/>
    </location>
</feature>
<dbReference type="SUPFAM" id="SSF52058">
    <property type="entry name" value="L domain-like"/>
    <property type="match status" value="1"/>
</dbReference>
<gene>
    <name evidence="7" type="primary">LOC109465463</name>
</gene>
<evidence type="ECO:0000256" key="3">
    <source>
        <dbReference type="ARBA" id="ARBA00022737"/>
    </source>
</evidence>
<feature type="domain" description="Peptidase S1" evidence="5">
    <location>
        <begin position="687"/>
        <end position="914"/>
    </location>
</feature>
<evidence type="ECO:0000259" key="5">
    <source>
        <dbReference type="PROSITE" id="PS50240"/>
    </source>
</evidence>
<dbReference type="GeneID" id="109465463"/>
<dbReference type="InterPro" id="IPR043504">
    <property type="entry name" value="Peptidase_S1_PA_chymotrypsin"/>
</dbReference>
<dbReference type="PROSITE" id="PS50240">
    <property type="entry name" value="TRYPSIN_DOM"/>
    <property type="match status" value="1"/>
</dbReference>
<evidence type="ECO:0000256" key="2">
    <source>
        <dbReference type="ARBA" id="ARBA00022729"/>
    </source>
</evidence>
<accession>A0A6P4Y1H1</accession>
<keyword evidence="2 4" id="KW-0732">Signal</keyword>
<evidence type="ECO:0000256" key="1">
    <source>
        <dbReference type="ARBA" id="ARBA00022614"/>
    </source>
</evidence>
<dbReference type="Gene3D" id="2.40.10.10">
    <property type="entry name" value="Trypsin-like serine proteases"/>
    <property type="match status" value="2"/>
</dbReference>
<keyword evidence="6" id="KW-1185">Reference proteome</keyword>
<dbReference type="SMART" id="SM00082">
    <property type="entry name" value="LRRCT"/>
    <property type="match status" value="1"/>
</dbReference>
<dbReference type="Pfam" id="PF00089">
    <property type="entry name" value="Trypsin"/>
    <property type="match status" value="1"/>
</dbReference>
<dbReference type="OrthoDB" id="676979at2759"/>
<organism evidence="6 7">
    <name type="scientific">Branchiostoma belcheri</name>
    <name type="common">Amphioxus</name>
    <dbReference type="NCBI Taxonomy" id="7741"/>
    <lineage>
        <taxon>Eukaryota</taxon>
        <taxon>Metazoa</taxon>
        <taxon>Chordata</taxon>
        <taxon>Cephalochordata</taxon>
        <taxon>Leptocardii</taxon>
        <taxon>Amphioxiformes</taxon>
        <taxon>Branchiostomatidae</taxon>
        <taxon>Branchiostoma</taxon>
    </lineage>
</organism>
<dbReference type="InterPro" id="IPR001254">
    <property type="entry name" value="Trypsin_dom"/>
</dbReference>
<evidence type="ECO:0000313" key="6">
    <source>
        <dbReference type="Proteomes" id="UP000515135"/>
    </source>
</evidence>
<dbReference type="Proteomes" id="UP000515135">
    <property type="component" value="Unplaced"/>
</dbReference>
<dbReference type="GO" id="GO:0004252">
    <property type="term" value="F:serine-type endopeptidase activity"/>
    <property type="evidence" value="ECO:0007669"/>
    <property type="project" value="InterPro"/>
</dbReference>
<dbReference type="PROSITE" id="PS51450">
    <property type="entry name" value="LRR"/>
    <property type="match status" value="6"/>
</dbReference>
<sequence length="920" mass="104235">MAALRIALLLSLLLQAEGRNIYCPDQCECVTVSRIEPPSWPLKVYMFKYSWPDGSKAMGCWSRKTIPLQLPTDLNYLILHGDRSGTGDPGYMGDMPLVFSVRKRSVNNRAINTIFQGAFQRLGMLFHLDIEGNEIDAINDNDFKDLVHLYILDLSDNNIRRISQDSFRGLYSLQVIDISRNYLTSLPVGVFEPVTSIVELYLDDNDISTIPPNIFQPLHNLRYFNISSNRLREIPDGMFSGLGSVMELYADDNEFRQVASHNLRGLERVGILSLRSNEIMTLNGSLNSTVRSLTTVDLSVNQISLIDETFFSGLQNLSVLHLTDNRIRAVRGNLFKNLPSLKDLSLARNDISIITRDTFLDLTALQLLDLSHNQIAYLYKNMFFGMTSLHELHLENNRIQDLEGGAFQLGSILHMSKVMWLYLNNNQIRYLRPSAFYGLPYLKTLDLSFNNIAMIHSEAFRKMLTLQNLYLQHNKLAEIPQMAIMRLKSLVSVNMAGNKIDNIGGHDFMGLMNIRDINLENNEISNITRVAFYDLHYLRSLNLRGNDMREFDMNLFDKHLYLRELLLDGNDITYFSALNSPVKLSRLSLADNNLETMETSTLSIMASRGRLNLAGNPWFCGCSLRWLWSLVTANDNFNQLVEAEKMTCAGPSSLQHRTISSLDPADVSCSRVLQNVNTPSAEDIFELPPGVPCERSGKKSRWPWYAIIWDVVQDRPRCAGALLAERWVLTAASCVQTNGDVRTDIVVKIGKLRNLHKEDITERKFKVVQVQVDPENDARGHTLAMIKIDLGSEQAGQPICVSQQVRVGAQKKLFTSMWGRTEDHIEKPARLYVMRLRSWPCAGQPRNHIPTPGQTACAVRNDKKALIDTPEFDGVGSPVVARQQNTWYLYGIKTADDHGLGVSYVKIADFWKWIVLTAIG</sequence>
<dbReference type="InterPro" id="IPR001611">
    <property type="entry name" value="Leu-rich_rpt"/>
</dbReference>
<keyword evidence="3" id="KW-0677">Repeat</keyword>
<evidence type="ECO:0000313" key="7">
    <source>
        <dbReference type="RefSeq" id="XP_019618313.1"/>
    </source>
</evidence>
<dbReference type="InterPro" id="IPR032675">
    <property type="entry name" value="LRR_dom_sf"/>
</dbReference>
<dbReference type="SMART" id="SM00369">
    <property type="entry name" value="LRR_TYP"/>
    <property type="match status" value="16"/>
</dbReference>
<evidence type="ECO:0000256" key="4">
    <source>
        <dbReference type="SAM" id="SignalP"/>
    </source>
</evidence>
<dbReference type="RefSeq" id="XP_019618313.1">
    <property type="nucleotide sequence ID" value="XM_019762754.1"/>
</dbReference>
<dbReference type="FunFam" id="3.80.10.10:FF:001164">
    <property type="entry name" value="GH01279p"/>
    <property type="match status" value="2"/>
</dbReference>